<dbReference type="SUPFAM" id="SSF51735">
    <property type="entry name" value="NAD(P)-binding Rossmann-fold domains"/>
    <property type="match status" value="1"/>
</dbReference>
<dbReference type="AlphaFoldDB" id="A0AB37UJ49"/>
<dbReference type="EMBL" id="RSCK01000026">
    <property type="protein sequence ID" value="RUT11411.1"/>
    <property type="molecule type" value="Genomic_DNA"/>
</dbReference>
<accession>A0AB37UJ49</accession>
<dbReference type="InterPro" id="IPR036291">
    <property type="entry name" value="NAD(P)-bd_dom_sf"/>
</dbReference>
<comment type="caution">
    <text evidence="1">The sequence shown here is derived from an EMBL/GenBank/DDBJ whole genome shotgun (WGS) entry which is preliminary data.</text>
</comment>
<keyword evidence="2" id="KW-1185">Reference proteome</keyword>
<proteinExistence type="predicted"/>
<sequence>MTVATESLPTDWNLPYNTAQHWLVDTTRIRQELGYSEVVTLEKALKTTIDWQRSHPPTEISPWTGKELLDYATEDRILKSI</sequence>
<dbReference type="Proteomes" id="UP000282574">
    <property type="component" value="Unassembled WGS sequence"/>
</dbReference>
<gene>
    <name evidence="1" type="ORF">DSM107010_33490</name>
</gene>
<evidence type="ECO:0008006" key="3">
    <source>
        <dbReference type="Google" id="ProtNLM"/>
    </source>
</evidence>
<evidence type="ECO:0000313" key="1">
    <source>
        <dbReference type="EMBL" id="RUT11411.1"/>
    </source>
</evidence>
<dbReference type="RefSeq" id="WP_199755585.1">
    <property type="nucleotide sequence ID" value="NZ_JAVKZF010000002.1"/>
</dbReference>
<organism evidence="1 2">
    <name type="scientific">Chroococcidiopsis cubana SAG 39.79</name>
    <dbReference type="NCBI Taxonomy" id="388085"/>
    <lineage>
        <taxon>Bacteria</taxon>
        <taxon>Bacillati</taxon>
        <taxon>Cyanobacteriota</taxon>
        <taxon>Cyanophyceae</taxon>
        <taxon>Chroococcidiopsidales</taxon>
        <taxon>Chroococcidiopsidaceae</taxon>
        <taxon>Chroococcidiopsis</taxon>
    </lineage>
</organism>
<name>A0AB37UJ49_9CYAN</name>
<protein>
    <recommendedName>
        <fullName evidence="3">NAD(P)-binding domain-containing protein</fullName>
    </recommendedName>
</protein>
<dbReference type="Gene3D" id="3.90.25.10">
    <property type="entry name" value="UDP-galactose 4-epimerase, domain 1"/>
    <property type="match status" value="1"/>
</dbReference>
<reference evidence="1 2" key="1">
    <citation type="journal article" date="2019" name="Genome Biol. Evol.">
        <title>Day and night: Metabolic profiles and evolutionary relationships of six axenic non-marine cyanobacteria.</title>
        <authorList>
            <person name="Will S.E."/>
            <person name="Henke P."/>
            <person name="Boedeker C."/>
            <person name="Huang S."/>
            <person name="Brinkmann H."/>
            <person name="Rohde M."/>
            <person name="Jarek M."/>
            <person name="Friedl T."/>
            <person name="Seufert S."/>
            <person name="Schumacher M."/>
            <person name="Overmann J."/>
            <person name="Neumann-Schaal M."/>
            <person name="Petersen J."/>
        </authorList>
    </citation>
    <scope>NUCLEOTIDE SEQUENCE [LARGE SCALE GENOMIC DNA]</scope>
    <source>
        <strain evidence="1 2">SAG 39.79</strain>
    </source>
</reference>
<evidence type="ECO:0000313" key="2">
    <source>
        <dbReference type="Proteomes" id="UP000282574"/>
    </source>
</evidence>